<evidence type="ECO:0000256" key="1">
    <source>
        <dbReference type="ARBA" id="ARBA00004903"/>
    </source>
</evidence>
<evidence type="ECO:0000256" key="2">
    <source>
        <dbReference type="ARBA" id="ARBA00009539"/>
    </source>
</evidence>
<dbReference type="PANTHER" id="PTHR48069">
    <property type="entry name" value="DIHYDROFOLATE REDUCTASE"/>
    <property type="match status" value="1"/>
</dbReference>
<dbReference type="InterPro" id="IPR001796">
    <property type="entry name" value="DHFR_dom"/>
</dbReference>
<dbReference type="GO" id="GO:0005829">
    <property type="term" value="C:cytosol"/>
    <property type="evidence" value="ECO:0007669"/>
    <property type="project" value="TreeGrafter"/>
</dbReference>
<dbReference type="PROSITE" id="PS51330">
    <property type="entry name" value="DHFR_2"/>
    <property type="match status" value="1"/>
</dbReference>
<reference evidence="10" key="1">
    <citation type="submission" date="2017-08" db="EMBL/GenBank/DDBJ databases">
        <authorList>
            <person name="Alvarez-Ponce D."/>
            <person name="Weitzman C.L."/>
            <person name="Tillett R.L."/>
            <person name="Sandmeier F.C."/>
            <person name="Tracy C.R."/>
        </authorList>
    </citation>
    <scope>NUCLEOTIDE SEQUENCE [LARGE SCALE GENOMIC DNA]</scope>
    <source>
        <strain evidence="10">723</strain>
    </source>
</reference>
<dbReference type="OrthoDB" id="9804315at2"/>
<evidence type="ECO:0000256" key="6">
    <source>
        <dbReference type="ARBA" id="ARBA00023002"/>
    </source>
</evidence>
<evidence type="ECO:0000256" key="3">
    <source>
        <dbReference type="ARBA" id="ARBA00012856"/>
    </source>
</evidence>
<dbReference type="SUPFAM" id="SSF53597">
    <property type="entry name" value="Dihydrofolate reductase-like"/>
    <property type="match status" value="1"/>
</dbReference>
<sequence>MIKLIVAVGQNNLIGNKDKMPWHYPEEFKHFRNTTLNHYLLFGRTTFLGLPAVLKNRFHYVLSTTDEGLDKAHKVIHNDQELNSLFNEFRNSDKILFISGGKSIYERYVNEASELIISRIKHKHQGDVYLNLNLDNFKLDHKDDYADFAVEYWVKK</sequence>
<dbReference type="Pfam" id="PF00186">
    <property type="entry name" value="DHFR_1"/>
    <property type="match status" value="1"/>
</dbReference>
<evidence type="ECO:0000256" key="7">
    <source>
        <dbReference type="RuleBase" id="RU004474"/>
    </source>
</evidence>
<keyword evidence="6" id="KW-0560">Oxidoreductase</keyword>
<dbReference type="AlphaFoldDB" id="A0A269TJX5"/>
<name>A0A269TJX5_9BACT</name>
<dbReference type="GO" id="GO:0046654">
    <property type="term" value="P:tetrahydrofolate biosynthetic process"/>
    <property type="evidence" value="ECO:0007669"/>
    <property type="project" value="UniProtKB-UniPathway"/>
</dbReference>
<comment type="pathway">
    <text evidence="1">Cofactor biosynthesis; tetrahydrofolate biosynthesis; 5,6,7,8-tetrahydrofolate from 7,8-dihydrofolate: step 1/1.</text>
</comment>
<dbReference type="GO" id="GO:0050661">
    <property type="term" value="F:NADP binding"/>
    <property type="evidence" value="ECO:0007669"/>
    <property type="project" value="InterPro"/>
</dbReference>
<dbReference type="PANTHER" id="PTHR48069:SF3">
    <property type="entry name" value="DIHYDROFOLATE REDUCTASE"/>
    <property type="match status" value="1"/>
</dbReference>
<evidence type="ECO:0000256" key="4">
    <source>
        <dbReference type="ARBA" id="ARBA00022563"/>
    </source>
</evidence>
<feature type="domain" description="DHFR" evidence="8">
    <location>
        <begin position="1"/>
        <end position="156"/>
    </location>
</feature>
<comment type="caution">
    <text evidence="9">The sequence shown here is derived from an EMBL/GenBank/DDBJ whole genome shotgun (WGS) entry which is preliminary data.</text>
</comment>
<gene>
    <name evidence="9" type="ORF">CJJ23_02390</name>
</gene>
<evidence type="ECO:0000313" key="9">
    <source>
        <dbReference type="EMBL" id="PAK21366.1"/>
    </source>
</evidence>
<evidence type="ECO:0000259" key="8">
    <source>
        <dbReference type="PROSITE" id="PS51330"/>
    </source>
</evidence>
<dbReference type="GO" id="GO:0046655">
    <property type="term" value="P:folic acid metabolic process"/>
    <property type="evidence" value="ECO:0007669"/>
    <property type="project" value="TreeGrafter"/>
</dbReference>
<dbReference type="EMBL" id="NQNY01000006">
    <property type="protein sequence ID" value="PAK21366.1"/>
    <property type="molecule type" value="Genomic_DNA"/>
</dbReference>
<accession>A0A269TJX5</accession>
<proteinExistence type="inferred from homology"/>
<dbReference type="UniPathway" id="UPA00077">
    <property type="reaction ID" value="UER00158"/>
</dbReference>
<dbReference type="EC" id="1.5.1.3" evidence="3"/>
<dbReference type="PROSITE" id="PS00075">
    <property type="entry name" value="DHFR_1"/>
    <property type="match status" value="1"/>
</dbReference>
<dbReference type="Proteomes" id="UP000216943">
    <property type="component" value="Unassembled WGS sequence"/>
</dbReference>
<dbReference type="InterPro" id="IPR024072">
    <property type="entry name" value="DHFR-like_dom_sf"/>
</dbReference>
<evidence type="ECO:0000256" key="5">
    <source>
        <dbReference type="ARBA" id="ARBA00022857"/>
    </source>
</evidence>
<keyword evidence="5" id="KW-0521">NADP</keyword>
<dbReference type="RefSeq" id="WP_095334779.1">
    <property type="nucleotide sequence ID" value="NZ_NQNY01000006.1"/>
</dbReference>
<dbReference type="InterPro" id="IPR012259">
    <property type="entry name" value="DHFR"/>
</dbReference>
<dbReference type="Gene3D" id="3.40.430.10">
    <property type="entry name" value="Dihydrofolate Reductase, subunit A"/>
    <property type="match status" value="1"/>
</dbReference>
<comment type="similarity">
    <text evidence="2 7">Belongs to the dihydrofolate reductase family.</text>
</comment>
<protein>
    <recommendedName>
        <fullName evidence="3">dihydrofolate reductase</fullName>
        <ecNumber evidence="3">1.5.1.3</ecNumber>
    </recommendedName>
</protein>
<organism evidence="9 10">
    <name type="scientific">Mycoplasmopsis agassizii</name>
    <dbReference type="NCBI Taxonomy" id="33922"/>
    <lineage>
        <taxon>Bacteria</taxon>
        <taxon>Bacillati</taxon>
        <taxon>Mycoplasmatota</taxon>
        <taxon>Mycoplasmoidales</taxon>
        <taxon>Metamycoplasmataceae</taxon>
        <taxon>Mycoplasmopsis</taxon>
    </lineage>
</organism>
<dbReference type="PRINTS" id="PR00070">
    <property type="entry name" value="DHFR"/>
</dbReference>
<dbReference type="GO" id="GO:0004146">
    <property type="term" value="F:dihydrofolate reductase activity"/>
    <property type="evidence" value="ECO:0007669"/>
    <property type="project" value="UniProtKB-EC"/>
</dbReference>
<evidence type="ECO:0000313" key="10">
    <source>
        <dbReference type="Proteomes" id="UP000216943"/>
    </source>
</evidence>
<dbReference type="InterPro" id="IPR017925">
    <property type="entry name" value="DHFR_CS"/>
</dbReference>
<dbReference type="CDD" id="cd00209">
    <property type="entry name" value="DHFR"/>
    <property type="match status" value="1"/>
</dbReference>
<dbReference type="GO" id="GO:0046452">
    <property type="term" value="P:dihydrofolate metabolic process"/>
    <property type="evidence" value="ECO:0007669"/>
    <property type="project" value="TreeGrafter"/>
</dbReference>
<keyword evidence="4" id="KW-0554">One-carbon metabolism</keyword>
<dbReference type="GO" id="GO:0006730">
    <property type="term" value="P:one-carbon metabolic process"/>
    <property type="evidence" value="ECO:0007669"/>
    <property type="project" value="UniProtKB-KW"/>
</dbReference>